<evidence type="ECO:0000256" key="10">
    <source>
        <dbReference type="PIRNR" id="PIRNR026671"/>
    </source>
</evidence>
<name>A0ABT3E5Y6_9LACO</name>
<keyword evidence="6 9" id="KW-0224">Dipeptidase</keyword>
<accession>A0ABT3E5Y6</accession>
<comment type="similarity">
    <text evidence="9 10">Belongs to the peptidase M15D family.</text>
</comment>
<organism evidence="11 12">
    <name type="scientific">Weissella ceti</name>
    <dbReference type="NCBI Taxonomy" id="759620"/>
    <lineage>
        <taxon>Bacteria</taxon>
        <taxon>Bacillati</taxon>
        <taxon>Bacillota</taxon>
        <taxon>Bacilli</taxon>
        <taxon>Lactobacillales</taxon>
        <taxon>Lactobacillaceae</taxon>
        <taxon>Weissella</taxon>
    </lineage>
</organism>
<evidence type="ECO:0000313" key="12">
    <source>
        <dbReference type="Proteomes" id="UP001526225"/>
    </source>
</evidence>
<comment type="catalytic activity">
    <reaction evidence="1 9 10">
        <text>D-alanyl-D-alanine + H2O = 2 D-alanine</text>
        <dbReference type="Rhea" id="RHEA:20661"/>
        <dbReference type="ChEBI" id="CHEBI:15377"/>
        <dbReference type="ChEBI" id="CHEBI:57416"/>
        <dbReference type="ChEBI" id="CHEBI:57822"/>
        <dbReference type="EC" id="3.4.13.22"/>
    </reaction>
</comment>
<keyword evidence="7 9" id="KW-0482">Metalloprotease</keyword>
<dbReference type="HAMAP" id="MF_01924">
    <property type="entry name" value="A_A_dipeptidase"/>
    <property type="match status" value="1"/>
</dbReference>
<keyword evidence="3 9" id="KW-0479">Metal-binding</keyword>
<keyword evidence="12" id="KW-1185">Reference proteome</keyword>
<dbReference type="PIRSF" id="PIRSF026671">
    <property type="entry name" value="AA_dipeptidase"/>
    <property type="match status" value="1"/>
</dbReference>
<protein>
    <recommendedName>
        <fullName evidence="9 10">D-alanyl-D-alanine dipeptidase</fullName>
        <shortName evidence="9 10">D-Ala-D-Ala dipeptidase</shortName>
        <ecNumber evidence="9 10">3.4.13.22</ecNumber>
    </recommendedName>
</protein>
<keyword evidence="4 9" id="KW-0378">Hydrolase</keyword>
<keyword evidence="5 9" id="KW-0862">Zinc</keyword>
<comment type="function">
    <text evidence="9 10">Catalyzes hydrolysis of the D-alanyl-D-alanine dipeptide.</text>
</comment>
<evidence type="ECO:0000256" key="3">
    <source>
        <dbReference type="ARBA" id="ARBA00022723"/>
    </source>
</evidence>
<dbReference type="InterPro" id="IPR009045">
    <property type="entry name" value="Zn_M74/Hedgehog-like"/>
</dbReference>
<evidence type="ECO:0000256" key="4">
    <source>
        <dbReference type="ARBA" id="ARBA00022801"/>
    </source>
</evidence>
<reference evidence="11 12" key="1">
    <citation type="submission" date="2022-10" db="EMBL/GenBank/DDBJ databases">
        <title>Weissella fermenti sp. nov., isolated from fermented cabbage.</title>
        <authorList>
            <person name="Lee J.K."/>
            <person name="Baek J.H."/>
            <person name="Choi D.G."/>
            <person name="Kim J.M."/>
            <person name="Jeon C.O."/>
        </authorList>
    </citation>
    <scope>NUCLEOTIDE SEQUENCE [LARGE SCALE GENOMIC DNA]</scope>
    <source>
        <strain evidence="11 12">KACC 18534</strain>
    </source>
</reference>
<feature type="site" description="Transition state stabilizer" evidence="9">
    <location>
        <position position="91"/>
    </location>
</feature>
<feature type="binding site" evidence="9">
    <location>
        <position position="140"/>
    </location>
    <ligand>
        <name>Zn(2+)</name>
        <dbReference type="ChEBI" id="CHEBI:29105"/>
        <note>catalytic</note>
    </ligand>
</feature>
<evidence type="ECO:0000256" key="9">
    <source>
        <dbReference type="HAMAP-Rule" id="MF_01924"/>
    </source>
</evidence>
<dbReference type="Pfam" id="PF01427">
    <property type="entry name" value="Peptidase_M15"/>
    <property type="match status" value="1"/>
</dbReference>
<evidence type="ECO:0000256" key="7">
    <source>
        <dbReference type="ARBA" id="ARBA00023049"/>
    </source>
</evidence>
<dbReference type="RefSeq" id="WP_213408598.1">
    <property type="nucleotide sequence ID" value="NZ_CP074441.1"/>
</dbReference>
<evidence type="ECO:0000256" key="6">
    <source>
        <dbReference type="ARBA" id="ARBA00022997"/>
    </source>
</evidence>
<dbReference type="PANTHER" id="PTHR43126">
    <property type="entry name" value="D-ALANYL-D-ALANINE DIPEPTIDASE"/>
    <property type="match status" value="1"/>
</dbReference>
<dbReference type="InterPro" id="IPR000755">
    <property type="entry name" value="A_A_dipeptidase"/>
</dbReference>
<dbReference type="CDD" id="cd14843">
    <property type="entry name" value="D-Ala-D-Ala_dipeptidase_like"/>
    <property type="match status" value="1"/>
</dbReference>
<keyword evidence="8 10" id="KW-0961">Cell wall biogenesis/degradation</keyword>
<dbReference type="EC" id="3.4.13.22" evidence="9 10"/>
<evidence type="ECO:0000256" key="8">
    <source>
        <dbReference type="ARBA" id="ARBA00023316"/>
    </source>
</evidence>
<comment type="cofactor">
    <cofactor evidence="9">
        <name>Zn(2+)</name>
        <dbReference type="ChEBI" id="CHEBI:29105"/>
    </cofactor>
    <text evidence="9">Binds 1 zinc ion per subunit.</text>
</comment>
<sequence>MMDYTQTPIALPKPNWDWVAIRQVPIAPVSEELISLNYLPSHMLVSPQYALQKLPGAEIELYARPAVQAKLVEAANLLPEGYKLVILDAWRAMETQQALFDQMRKFVARDFPEYTDEENEQAALRIVALPSLDLKKPSPHNTGGSIDLSIVDPQGRLLYMGSPFDDISERARTDFYESSAKTDDEIIARDNRRLLYHIMTSVGFTNYAEEWWHFDYGNQNWAWVSEQPNALYTSTTPVYAWVD</sequence>
<dbReference type="SUPFAM" id="SSF55166">
    <property type="entry name" value="Hedgehog/DD-peptidase"/>
    <property type="match status" value="1"/>
</dbReference>
<proteinExistence type="inferred from homology"/>
<evidence type="ECO:0000313" key="11">
    <source>
        <dbReference type="EMBL" id="MCW0953831.1"/>
    </source>
</evidence>
<feature type="binding site" evidence="9">
    <location>
        <position position="213"/>
    </location>
    <ligand>
        <name>Zn(2+)</name>
        <dbReference type="ChEBI" id="CHEBI:29105"/>
        <note>catalytic</note>
    </ligand>
</feature>
<dbReference type="Proteomes" id="UP001526225">
    <property type="component" value="Unassembled WGS sequence"/>
</dbReference>
<evidence type="ECO:0000256" key="5">
    <source>
        <dbReference type="ARBA" id="ARBA00022833"/>
    </source>
</evidence>
<dbReference type="Gene3D" id="3.30.1380.10">
    <property type="match status" value="1"/>
</dbReference>
<comment type="caution">
    <text evidence="11">The sequence shown here is derived from an EMBL/GenBank/DDBJ whole genome shotgun (WGS) entry which is preliminary data.</text>
</comment>
<evidence type="ECO:0000256" key="2">
    <source>
        <dbReference type="ARBA" id="ARBA00022670"/>
    </source>
</evidence>
<keyword evidence="2 9" id="KW-0645">Protease</keyword>
<gene>
    <name evidence="11" type="ORF">OIT44_07180</name>
</gene>
<evidence type="ECO:0000256" key="1">
    <source>
        <dbReference type="ARBA" id="ARBA00001362"/>
    </source>
</evidence>
<feature type="active site" description="Proton donor/acceptor" evidence="9">
    <location>
        <position position="210"/>
    </location>
</feature>
<dbReference type="EMBL" id="JAOZFE010000012">
    <property type="protein sequence ID" value="MCW0953831.1"/>
    <property type="molecule type" value="Genomic_DNA"/>
</dbReference>
<feature type="binding site" evidence="9">
    <location>
        <position position="147"/>
    </location>
    <ligand>
        <name>Zn(2+)</name>
        <dbReference type="ChEBI" id="CHEBI:29105"/>
        <note>catalytic</note>
    </ligand>
</feature>
<dbReference type="PANTHER" id="PTHR43126:SF2">
    <property type="entry name" value="D-ALANYL-D-ALANINE DIPEPTIDASE"/>
    <property type="match status" value="1"/>
</dbReference>